<dbReference type="InterPro" id="IPR029787">
    <property type="entry name" value="Nucleotide_cyclase"/>
</dbReference>
<accession>A0A380TH73</accession>
<protein>
    <submittedName>
        <fullName evidence="3">Regulator</fullName>
    </submittedName>
</protein>
<evidence type="ECO:0000259" key="2">
    <source>
        <dbReference type="PROSITE" id="PS50125"/>
    </source>
</evidence>
<dbReference type="GO" id="GO:0000160">
    <property type="term" value="P:phosphorelay signal transduction system"/>
    <property type="evidence" value="ECO:0007669"/>
    <property type="project" value="InterPro"/>
</dbReference>
<dbReference type="PANTHER" id="PTHR43081">
    <property type="entry name" value="ADENYLATE CYCLASE, TERMINAL-DIFFERENTIATION SPECIFIC-RELATED"/>
    <property type="match status" value="1"/>
</dbReference>
<dbReference type="Gene3D" id="3.40.50.2300">
    <property type="match status" value="1"/>
</dbReference>
<dbReference type="InterPro" id="IPR001789">
    <property type="entry name" value="Sig_transdc_resp-reg_receiver"/>
</dbReference>
<dbReference type="SMART" id="SM00448">
    <property type="entry name" value="REC"/>
    <property type="match status" value="1"/>
</dbReference>
<dbReference type="Pfam" id="PF00072">
    <property type="entry name" value="Response_reg"/>
    <property type="match status" value="1"/>
</dbReference>
<dbReference type="CDD" id="cd07302">
    <property type="entry name" value="CHD"/>
    <property type="match status" value="1"/>
</dbReference>
<dbReference type="Pfam" id="PF00211">
    <property type="entry name" value="Guanylate_cyc"/>
    <property type="match status" value="1"/>
</dbReference>
<dbReference type="SMART" id="SM00044">
    <property type="entry name" value="CYCc"/>
    <property type="match status" value="1"/>
</dbReference>
<dbReference type="CDD" id="cd17536">
    <property type="entry name" value="REC_YesN-like"/>
    <property type="match status" value="1"/>
</dbReference>
<dbReference type="SUPFAM" id="SSF52172">
    <property type="entry name" value="CheY-like"/>
    <property type="match status" value="1"/>
</dbReference>
<dbReference type="PROSITE" id="PS50125">
    <property type="entry name" value="GUANYLATE_CYCLASE_2"/>
    <property type="match status" value="1"/>
</dbReference>
<dbReference type="GO" id="GO:0006171">
    <property type="term" value="P:cAMP biosynthetic process"/>
    <property type="evidence" value="ECO:0007669"/>
    <property type="project" value="TreeGrafter"/>
</dbReference>
<dbReference type="EMBL" id="UIDG01000301">
    <property type="protein sequence ID" value="SUS07049.1"/>
    <property type="molecule type" value="Genomic_DNA"/>
</dbReference>
<reference evidence="3" key="1">
    <citation type="submission" date="2018-07" db="EMBL/GenBank/DDBJ databases">
        <authorList>
            <person name="Quirk P.G."/>
            <person name="Krulwich T.A."/>
        </authorList>
    </citation>
    <scope>NUCLEOTIDE SEQUENCE</scope>
</reference>
<proteinExistence type="predicted"/>
<feature type="domain" description="Response regulatory" evidence="1">
    <location>
        <begin position="4"/>
        <end position="123"/>
    </location>
</feature>
<dbReference type="InterPro" id="IPR001054">
    <property type="entry name" value="A/G_cyclase"/>
</dbReference>
<organism evidence="3">
    <name type="scientific">metagenome</name>
    <dbReference type="NCBI Taxonomy" id="256318"/>
    <lineage>
        <taxon>unclassified sequences</taxon>
        <taxon>metagenomes</taxon>
    </lineage>
</organism>
<evidence type="ECO:0000313" key="3">
    <source>
        <dbReference type="EMBL" id="SUS07049.1"/>
    </source>
</evidence>
<dbReference type="SUPFAM" id="SSF55073">
    <property type="entry name" value="Nucleotide cyclase"/>
    <property type="match status" value="1"/>
</dbReference>
<dbReference type="InterPro" id="IPR050697">
    <property type="entry name" value="Adenylyl/Guanylyl_Cyclase_3/4"/>
</dbReference>
<dbReference type="InterPro" id="IPR011006">
    <property type="entry name" value="CheY-like_superfamily"/>
</dbReference>
<name>A0A380TH73_9ZZZZ</name>
<dbReference type="PANTHER" id="PTHR43081:SF20">
    <property type="entry name" value="TWO-COMPONENT RESPONSE REGULATOR"/>
    <property type="match status" value="1"/>
</dbReference>
<evidence type="ECO:0000259" key="1">
    <source>
        <dbReference type="PROSITE" id="PS50110"/>
    </source>
</evidence>
<dbReference type="PROSITE" id="PS50110">
    <property type="entry name" value="RESPONSE_REGULATORY"/>
    <property type="match status" value="1"/>
</dbReference>
<dbReference type="AlphaFoldDB" id="A0A380TH73"/>
<dbReference type="Gene3D" id="3.30.70.1230">
    <property type="entry name" value="Nucleotide cyclase"/>
    <property type="match status" value="1"/>
</dbReference>
<sequence>MTYRLLVVDDEPDLELLIRQKFRRQIGAGDYVFVFARDGEEALARIAADPGIDLVLSDINMPGMDGLTLLTRLKEMPGHMRAVIISAYGDMKNIRTAMNRGAFDFITKPIDFDDLALTIARTLADLQTMRVAERQRASAERARTNLARYFSPNLAHHLAEHPDVLALGGERRDLSFLFTDLAGFTPLAEALDAAVIVKLMNDYIGGIAGAVFEHGGTVHTVVGDAVYALFGAPLAQTDHAERAVACALAIDAFAQAFARARSAEGIAVGVTRIGVNSGPAIVGNVGGERFFHYTAYGDAINTAARLESANKVLGTRICISGETVRRIADFAGRPIGTLVLKGKDVGIDTYEPLNSIGCSTRCATSYRRAFEKLAAGDPQAVSAFAAHVGRYQDDALAAFHLKRLLAGEAGTRIALAQAPA</sequence>
<feature type="domain" description="Guanylate cyclase" evidence="2">
    <location>
        <begin position="175"/>
        <end position="307"/>
    </location>
</feature>
<gene>
    <name evidence="3" type="ORF">DF3PB_370003</name>
</gene>